<evidence type="ECO:0000313" key="12">
    <source>
        <dbReference type="Proteomes" id="UP000192927"/>
    </source>
</evidence>
<evidence type="ECO:0000256" key="3">
    <source>
        <dbReference type="ARBA" id="ARBA00022692"/>
    </source>
</evidence>
<evidence type="ECO:0000313" key="11">
    <source>
        <dbReference type="EMBL" id="SLM33566.1"/>
    </source>
</evidence>
<keyword evidence="6 8" id="KW-0472">Membrane</keyword>
<keyword evidence="4 9" id="KW-0732">Signal</keyword>
<protein>
    <submittedName>
        <fullName evidence="11">Endoplasmic reticulum vesicle protein 25</fullName>
    </submittedName>
</protein>
<organism evidence="11 12">
    <name type="scientific">Lasallia pustulata</name>
    <dbReference type="NCBI Taxonomy" id="136370"/>
    <lineage>
        <taxon>Eukaryota</taxon>
        <taxon>Fungi</taxon>
        <taxon>Dikarya</taxon>
        <taxon>Ascomycota</taxon>
        <taxon>Pezizomycotina</taxon>
        <taxon>Lecanoromycetes</taxon>
        <taxon>OSLEUM clade</taxon>
        <taxon>Umbilicariomycetidae</taxon>
        <taxon>Umbilicariales</taxon>
        <taxon>Umbilicariaceae</taxon>
        <taxon>Lasallia</taxon>
    </lineage>
</organism>
<dbReference type="SMART" id="SM01190">
    <property type="entry name" value="EMP24_GP25L"/>
    <property type="match status" value="1"/>
</dbReference>
<proteinExistence type="inferred from homology"/>
<evidence type="ECO:0000256" key="6">
    <source>
        <dbReference type="ARBA" id="ARBA00023136"/>
    </source>
</evidence>
<feature type="signal peptide" evidence="9">
    <location>
        <begin position="1"/>
        <end position="26"/>
    </location>
</feature>
<dbReference type="EMBL" id="FWEW01000062">
    <property type="protein sequence ID" value="SLM33566.1"/>
    <property type="molecule type" value="Genomic_DNA"/>
</dbReference>
<evidence type="ECO:0000256" key="8">
    <source>
        <dbReference type="SAM" id="Phobius"/>
    </source>
</evidence>
<dbReference type="PROSITE" id="PS50866">
    <property type="entry name" value="GOLD"/>
    <property type="match status" value="1"/>
</dbReference>
<reference evidence="12" key="1">
    <citation type="submission" date="2017-03" db="EMBL/GenBank/DDBJ databases">
        <authorList>
            <person name="Sharma R."/>
            <person name="Thines M."/>
        </authorList>
    </citation>
    <scope>NUCLEOTIDE SEQUENCE [LARGE SCALE GENOMIC DNA]</scope>
</reference>
<feature type="chain" id="PRO_5012981085" evidence="9">
    <location>
        <begin position="27"/>
        <end position="243"/>
    </location>
</feature>
<comment type="subcellular location">
    <subcellularLocation>
        <location evidence="1 7">Membrane</location>
        <topology evidence="1 7">Single-pass type I membrane protein</topology>
    </subcellularLocation>
</comment>
<feature type="domain" description="GOLD" evidence="10">
    <location>
        <begin position="42"/>
        <end position="153"/>
    </location>
</feature>
<dbReference type="Proteomes" id="UP000192927">
    <property type="component" value="Unassembled WGS sequence"/>
</dbReference>
<dbReference type="PANTHER" id="PTHR22811">
    <property type="entry name" value="TRANSMEMBRANE EMP24 DOMAIN-CONTAINING PROTEIN"/>
    <property type="match status" value="1"/>
</dbReference>
<dbReference type="GO" id="GO:0016020">
    <property type="term" value="C:membrane"/>
    <property type="evidence" value="ECO:0007669"/>
    <property type="project" value="UniProtKB-SubCell"/>
</dbReference>
<accession>A0A1W5CRT7</accession>
<dbReference type="AlphaFoldDB" id="A0A1W5CRT7"/>
<evidence type="ECO:0000256" key="1">
    <source>
        <dbReference type="ARBA" id="ARBA00004479"/>
    </source>
</evidence>
<keyword evidence="3 7" id="KW-0812">Transmembrane</keyword>
<dbReference type="InterPro" id="IPR015720">
    <property type="entry name" value="Emp24-like"/>
</dbReference>
<keyword evidence="12" id="KW-1185">Reference proteome</keyword>
<sequence>MALFSGRLQGLFTILCCLAVIPFSWALKFDLQAHTGHSSKYERCIRNFVAKDTLVVVTATVGGQRGDGQMVNMHVSSLSSSGLMAGSADAFFATQIKDAVGNEYGKPKDIVGESRMAFTSHADAAFDVCFENILKTTQSVMNPTRHIELDIDIGADARDWSAIQAAEKLKPVETELRRIEELVGEIVAEMDYLRGREQKLRDTNESTNERVKWFAFGTMGMLVGLGAWQVVYLRAYFRSKHLI</sequence>
<dbReference type="Pfam" id="PF01105">
    <property type="entry name" value="EMP24_GP25L"/>
    <property type="match status" value="1"/>
</dbReference>
<dbReference type="InterPro" id="IPR009038">
    <property type="entry name" value="GOLD_dom"/>
</dbReference>
<comment type="similarity">
    <text evidence="2 7">Belongs to the EMP24/GP25L family.</text>
</comment>
<feature type="transmembrane region" description="Helical" evidence="8">
    <location>
        <begin position="213"/>
        <end position="233"/>
    </location>
</feature>
<evidence type="ECO:0000259" key="10">
    <source>
        <dbReference type="PROSITE" id="PS50866"/>
    </source>
</evidence>
<name>A0A1W5CRT7_9LECA</name>
<keyword evidence="5 8" id="KW-1133">Transmembrane helix</keyword>
<evidence type="ECO:0000256" key="4">
    <source>
        <dbReference type="ARBA" id="ARBA00022729"/>
    </source>
</evidence>
<evidence type="ECO:0000256" key="5">
    <source>
        <dbReference type="ARBA" id="ARBA00022989"/>
    </source>
</evidence>
<evidence type="ECO:0000256" key="7">
    <source>
        <dbReference type="RuleBase" id="RU003827"/>
    </source>
</evidence>
<evidence type="ECO:0000256" key="2">
    <source>
        <dbReference type="ARBA" id="ARBA00007104"/>
    </source>
</evidence>
<evidence type="ECO:0000256" key="9">
    <source>
        <dbReference type="SAM" id="SignalP"/>
    </source>
</evidence>